<feature type="transmembrane region" description="Helical" evidence="1">
    <location>
        <begin position="157"/>
        <end position="180"/>
    </location>
</feature>
<dbReference type="GO" id="GO:0000750">
    <property type="term" value="P:pheromone-dependent signal transduction involved in conjugation with cellular fusion"/>
    <property type="evidence" value="ECO:0007669"/>
    <property type="project" value="TreeGrafter"/>
</dbReference>
<evidence type="ECO:0000313" key="2">
    <source>
        <dbReference type="EMBL" id="KAA8646539.1"/>
    </source>
</evidence>
<feature type="transmembrane region" description="Helical" evidence="1">
    <location>
        <begin position="240"/>
        <end position="261"/>
    </location>
</feature>
<dbReference type="GeneID" id="54330674"/>
<dbReference type="OrthoDB" id="5402633at2759"/>
<feature type="transmembrane region" description="Helical" evidence="1">
    <location>
        <begin position="47"/>
        <end position="65"/>
    </location>
</feature>
<dbReference type="GO" id="GO:0038038">
    <property type="term" value="C:G protein-coupled receptor homodimeric complex"/>
    <property type="evidence" value="ECO:0007669"/>
    <property type="project" value="TreeGrafter"/>
</dbReference>
<evidence type="ECO:0000256" key="1">
    <source>
        <dbReference type="SAM" id="Phobius"/>
    </source>
</evidence>
<dbReference type="Proteomes" id="UP000308092">
    <property type="component" value="Unassembled WGS sequence"/>
</dbReference>
<accession>A0A4S3J4K3</accession>
<protein>
    <submittedName>
        <fullName evidence="3">Uncharacterized protein</fullName>
    </submittedName>
</protein>
<evidence type="ECO:0000313" key="3">
    <source>
        <dbReference type="EMBL" id="THC89806.1"/>
    </source>
</evidence>
<reference evidence="3 4" key="1">
    <citation type="submission" date="2019-03" db="EMBL/GenBank/DDBJ databases">
        <title>The genome sequence of a newly discovered highly antifungal drug resistant Aspergillus species, Aspergillus tanneri NIH 1004.</title>
        <authorList>
            <person name="Mounaud S."/>
            <person name="Singh I."/>
            <person name="Joardar V."/>
            <person name="Pakala S."/>
            <person name="Pakala S."/>
            <person name="Venepally P."/>
            <person name="Hoover J."/>
            <person name="Nierman W."/>
            <person name="Chung J."/>
            <person name="Losada L."/>
        </authorList>
    </citation>
    <scope>NUCLEOTIDE SEQUENCE [LARGE SCALE GENOMIC DNA]</scope>
    <source>
        <strain evidence="3 4">NIH1004</strain>
    </source>
</reference>
<comment type="caution">
    <text evidence="3">The sequence shown here is derived from an EMBL/GenBank/DDBJ whole genome shotgun (WGS) entry which is preliminary data.</text>
</comment>
<dbReference type="GO" id="GO:0004932">
    <property type="term" value="F:mating-type factor pheromone receptor activity"/>
    <property type="evidence" value="ECO:0007669"/>
    <property type="project" value="InterPro"/>
</dbReference>
<dbReference type="RefSeq" id="XP_033425900.1">
    <property type="nucleotide sequence ID" value="XM_033572585.1"/>
</dbReference>
<dbReference type="STRING" id="1220188.A0A4S3J4K3"/>
<keyword evidence="1" id="KW-0812">Transmembrane</keyword>
<dbReference type="InterPro" id="IPR000366">
    <property type="entry name" value="GPCR_STE2"/>
</dbReference>
<reference evidence="2 5" key="2">
    <citation type="submission" date="2019-08" db="EMBL/GenBank/DDBJ databases">
        <title>The genome sequence of a newly discovered highly antifungal drug resistant Aspergillus species, Aspergillus tanneri NIH 1004.</title>
        <authorList>
            <person name="Mounaud S."/>
            <person name="Singh I."/>
            <person name="Joardar V."/>
            <person name="Pakala S."/>
            <person name="Pakala S."/>
            <person name="Venepally P."/>
            <person name="Chung J.K."/>
            <person name="Losada L."/>
            <person name="Nierman W.C."/>
        </authorList>
    </citation>
    <scope>NUCLEOTIDE SEQUENCE [LARGE SCALE GENOMIC DNA]</scope>
    <source>
        <strain evidence="2 5">NIH1004</strain>
    </source>
</reference>
<proteinExistence type="predicted"/>
<keyword evidence="1" id="KW-0472">Membrane</keyword>
<dbReference type="AlphaFoldDB" id="A0A4S3J4K3"/>
<feature type="transmembrane region" description="Helical" evidence="1">
    <location>
        <begin position="200"/>
        <end position="220"/>
    </location>
</feature>
<gene>
    <name evidence="2" type="ORF">ATNIH1004_007972</name>
    <name evidence="3" type="ORF">EYZ11_010731</name>
</gene>
<dbReference type="VEuPathDB" id="FungiDB:EYZ11_010731"/>
<dbReference type="Proteomes" id="UP000324241">
    <property type="component" value="Unassembled WGS sequence"/>
</dbReference>
<organism evidence="3 4">
    <name type="scientific">Aspergillus tanneri</name>
    <dbReference type="NCBI Taxonomy" id="1220188"/>
    <lineage>
        <taxon>Eukaryota</taxon>
        <taxon>Fungi</taxon>
        <taxon>Dikarya</taxon>
        <taxon>Ascomycota</taxon>
        <taxon>Pezizomycotina</taxon>
        <taxon>Eurotiomycetes</taxon>
        <taxon>Eurotiomycetidae</taxon>
        <taxon>Eurotiales</taxon>
        <taxon>Aspergillaceae</taxon>
        <taxon>Aspergillus</taxon>
        <taxon>Aspergillus subgen. Circumdati</taxon>
    </lineage>
</organism>
<sequence>MANMSSPFDPFKQNLTFHYGDGTPFVVSVEDIDIGLLQYSIRCCINYGAQLGASIAIFIILLLLTRPEKRGSVVFSLNAAALLLNIGRMICQVAYFSGAFVRVYPYFAGDFSRVPKSAYVGSIMGVIFPALQLFCIEGSLLLQVQVVCANLRRHYRHALLVALGVVALLALGFRMTLMVLNAELVMHTNVPFSINWLESASNITLTISICIFCAVFVTKLGFAIHLRRRLGARDFGPMKVIFIMGCQTLVIPAFFSILQYAVVVPELSSNVLTLVTLSLPLSAIWASTTLSQSNTSDSNHRPNIWNGLTFHRKQISSLTTSSGKPSTTFCYADQTSPKQIQQHQPVQDPEQGYGISIEHDISVQSYRKDQQCSL</sequence>
<dbReference type="InterPro" id="IPR027458">
    <property type="entry name" value="STE2_TM1-TM2_sf"/>
</dbReference>
<dbReference type="EMBL" id="QUQM01000007">
    <property type="protein sequence ID" value="KAA8646539.1"/>
    <property type="molecule type" value="Genomic_DNA"/>
</dbReference>
<dbReference type="PRINTS" id="PR00250">
    <property type="entry name" value="GPCRSTE2"/>
</dbReference>
<evidence type="ECO:0000313" key="5">
    <source>
        <dbReference type="Proteomes" id="UP000324241"/>
    </source>
</evidence>
<keyword evidence="4" id="KW-1185">Reference proteome</keyword>
<dbReference type="Pfam" id="PF02116">
    <property type="entry name" value="STE2"/>
    <property type="match status" value="1"/>
</dbReference>
<dbReference type="PANTHER" id="PTHR28009:SF1">
    <property type="entry name" value="PHEROMONE ALPHA FACTOR RECEPTOR"/>
    <property type="match status" value="1"/>
</dbReference>
<dbReference type="EMBL" id="SOSA01000600">
    <property type="protein sequence ID" value="THC89806.1"/>
    <property type="molecule type" value="Genomic_DNA"/>
</dbReference>
<feature type="transmembrane region" description="Helical" evidence="1">
    <location>
        <begin position="117"/>
        <end position="136"/>
    </location>
</feature>
<feature type="transmembrane region" description="Helical" evidence="1">
    <location>
        <begin position="77"/>
        <end position="97"/>
    </location>
</feature>
<keyword evidence="1" id="KW-1133">Transmembrane helix</keyword>
<evidence type="ECO:0000313" key="4">
    <source>
        <dbReference type="Proteomes" id="UP000308092"/>
    </source>
</evidence>
<dbReference type="CDD" id="cd14939">
    <property type="entry name" value="7tmD_STE2"/>
    <property type="match status" value="1"/>
</dbReference>
<dbReference type="Gene3D" id="1.10.287.920">
    <property type="entry name" value="Pheromone alpha factor receptor"/>
    <property type="match status" value="1"/>
</dbReference>
<dbReference type="PANTHER" id="PTHR28009">
    <property type="entry name" value="PHEROMONE ALPHA FACTOR RECEPTOR"/>
    <property type="match status" value="1"/>
</dbReference>
<name>A0A4S3J4K3_9EURO</name>